<dbReference type="Pfam" id="PF00990">
    <property type="entry name" value="GGDEF"/>
    <property type="match status" value="1"/>
</dbReference>
<evidence type="ECO:0000259" key="1">
    <source>
        <dbReference type="PROSITE" id="PS50887"/>
    </source>
</evidence>
<dbReference type="AlphaFoldDB" id="A0A1M7LDW3"/>
<dbReference type="NCBIfam" id="TIGR00254">
    <property type="entry name" value="GGDEF"/>
    <property type="match status" value="1"/>
</dbReference>
<protein>
    <submittedName>
        <fullName evidence="2">Diguanylate cyclase (GGDEF) domain-containing protein</fullName>
    </submittedName>
</protein>
<dbReference type="PANTHER" id="PTHR45138:SF9">
    <property type="entry name" value="DIGUANYLATE CYCLASE DGCM-RELATED"/>
    <property type="match status" value="1"/>
</dbReference>
<dbReference type="SMART" id="SM00267">
    <property type="entry name" value="GGDEF"/>
    <property type="match status" value="1"/>
</dbReference>
<dbReference type="GO" id="GO:0052621">
    <property type="term" value="F:diguanylate cyclase activity"/>
    <property type="evidence" value="ECO:0007669"/>
    <property type="project" value="TreeGrafter"/>
</dbReference>
<feature type="domain" description="GGDEF" evidence="1">
    <location>
        <begin position="282"/>
        <end position="415"/>
    </location>
</feature>
<name>A0A1M7LDW3_RUMFL</name>
<dbReference type="PANTHER" id="PTHR45138">
    <property type="entry name" value="REGULATORY COMPONENTS OF SENSORY TRANSDUCTION SYSTEM"/>
    <property type="match status" value="1"/>
</dbReference>
<dbReference type="InterPro" id="IPR050469">
    <property type="entry name" value="Diguanylate_Cyclase"/>
</dbReference>
<dbReference type="EMBL" id="FRCT01000013">
    <property type="protein sequence ID" value="SHM76324.1"/>
    <property type="molecule type" value="Genomic_DNA"/>
</dbReference>
<dbReference type="OrthoDB" id="9804955at2"/>
<dbReference type="SUPFAM" id="SSF55073">
    <property type="entry name" value="Nucleotide cyclase"/>
    <property type="match status" value="1"/>
</dbReference>
<dbReference type="PROSITE" id="PS50887">
    <property type="entry name" value="GGDEF"/>
    <property type="match status" value="1"/>
</dbReference>
<dbReference type="InterPro" id="IPR000160">
    <property type="entry name" value="GGDEF_dom"/>
</dbReference>
<reference evidence="2 3" key="1">
    <citation type="submission" date="2016-11" db="EMBL/GenBank/DDBJ databases">
        <authorList>
            <person name="Jaros S."/>
            <person name="Januszkiewicz K."/>
            <person name="Wedrychowicz H."/>
        </authorList>
    </citation>
    <scope>NUCLEOTIDE SEQUENCE [LARGE SCALE GENOMIC DNA]</scope>
    <source>
        <strain evidence="2 3">Y1</strain>
    </source>
</reference>
<accession>A0A1M7LDW3</accession>
<dbReference type="CDD" id="cd01949">
    <property type="entry name" value="GGDEF"/>
    <property type="match status" value="1"/>
</dbReference>
<dbReference type="InterPro" id="IPR029787">
    <property type="entry name" value="Nucleotide_cyclase"/>
</dbReference>
<evidence type="ECO:0000313" key="3">
    <source>
        <dbReference type="Proteomes" id="UP000184394"/>
    </source>
</evidence>
<dbReference type="InterPro" id="IPR043128">
    <property type="entry name" value="Rev_trsase/Diguanyl_cyclase"/>
</dbReference>
<sequence length="594" mass="66750">MSSDLISERSYSVGRVVVDKSFHTQSGDEAFFTFFGNDVTYSIRRTIDDEDFPRLVECIENTAAGEVRRTVIRMKGVSGEYRWILAAVRFFGAGESEPLYSITFSDVLSLESLAYSRESKACEYRSVLSLISDLAFEYSFETKRIRIYMFDCFREIVLMDEELEKWRRNAVEAGYVLTRYIETFTALCRDITSGVYRFDHELETSMFTEGKTRETCLFRGMTRYDMPDVKRVSGIISVVNSRSRTKDVNLALEANKDSLSGLLNKRAVTAFTQEILAEKPAYKVNLVILDIDNFTDINGGYGHLFGDEVIYKVASVIRSAIGSRGIAGRISGSGFLIVLENTRDEEDLRGILRAIRTNTEFAFADRSDKIHLTCSMGVATYPVDSESYDELFMQADKALYIAKEKGQNRYVIYDVDKHGPVEKDMENKIAFLSGKGEASKKLSFVSGLAENLVLGRIPDISVLIEQVRSQFGIDDICVFSGGDMGLMLSCGNAASKNASYLLENNYTDRFSGDGIFVIDNVNELEGRDDNAFAKLTEQNIGGAVQYLITEDSMIKGMISFCYIGRFKKWSVADINYFAVIGRAISALLKKQAYI</sequence>
<evidence type="ECO:0000313" key="2">
    <source>
        <dbReference type="EMBL" id="SHM76324.1"/>
    </source>
</evidence>
<proteinExistence type="predicted"/>
<dbReference type="Proteomes" id="UP000184394">
    <property type="component" value="Unassembled WGS sequence"/>
</dbReference>
<organism evidence="2 3">
    <name type="scientific">Ruminococcus flavefaciens</name>
    <dbReference type="NCBI Taxonomy" id="1265"/>
    <lineage>
        <taxon>Bacteria</taxon>
        <taxon>Bacillati</taxon>
        <taxon>Bacillota</taxon>
        <taxon>Clostridia</taxon>
        <taxon>Eubacteriales</taxon>
        <taxon>Oscillospiraceae</taxon>
        <taxon>Ruminococcus</taxon>
    </lineage>
</organism>
<dbReference type="Gene3D" id="3.30.70.270">
    <property type="match status" value="1"/>
</dbReference>
<gene>
    <name evidence="2" type="ORF">SAMN04487860_11315</name>
</gene>
<dbReference type="RefSeq" id="WP_072951871.1">
    <property type="nucleotide sequence ID" value="NZ_FRCT01000013.1"/>
</dbReference>